<evidence type="ECO:0000313" key="6">
    <source>
        <dbReference type="EMBL" id="SEQ33623.1"/>
    </source>
</evidence>
<evidence type="ECO:0000256" key="1">
    <source>
        <dbReference type="ARBA" id="ARBA00022741"/>
    </source>
</evidence>
<keyword evidence="1" id="KW-0547">Nucleotide-binding</keyword>
<dbReference type="NCBIfam" id="TIGR01613">
    <property type="entry name" value="primase_Cterm"/>
    <property type="match status" value="1"/>
</dbReference>
<dbReference type="InterPro" id="IPR014015">
    <property type="entry name" value="Helicase_SF3_DNA-vir"/>
</dbReference>
<evidence type="ECO:0000256" key="4">
    <source>
        <dbReference type="SAM" id="MobiDB-lite"/>
    </source>
</evidence>
<dbReference type="Gene3D" id="3.40.50.300">
    <property type="entry name" value="P-loop containing nucleotide triphosphate hydrolases"/>
    <property type="match status" value="1"/>
</dbReference>
<feature type="region of interest" description="Disordered" evidence="4">
    <location>
        <begin position="218"/>
        <end position="239"/>
    </location>
</feature>
<keyword evidence="3" id="KW-0067">ATP-binding</keyword>
<dbReference type="OrthoDB" id="9763644at2"/>
<dbReference type="GO" id="GO:0005524">
    <property type="term" value="F:ATP binding"/>
    <property type="evidence" value="ECO:0007669"/>
    <property type="project" value="UniProtKB-KW"/>
</dbReference>
<dbReference type="GO" id="GO:0004386">
    <property type="term" value="F:helicase activity"/>
    <property type="evidence" value="ECO:0007669"/>
    <property type="project" value="UniProtKB-KW"/>
</dbReference>
<keyword evidence="7" id="KW-1185">Reference proteome</keyword>
<feature type="region of interest" description="Disordered" evidence="4">
    <location>
        <begin position="919"/>
        <end position="939"/>
    </location>
</feature>
<dbReference type="GO" id="GO:0016787">
    <property type="term" value="F:hydrolase activity"/>
    <property type="evidence" value="ECO:0007669"/>
    <property type="project" value="UniProtKB-KW"/>
</dbReference>
<evidence type="ECO:0000256" key="2">
    <source>
        <dbReference type="ARBA" id="ARBA00022801"/>
    </source>
</evidence>
<dbReference type="AlphaFoldDB" id="A0A1H9F863"/>
<dbReference type="Pfam" id="PF08706">
    <property type="entry name" value="D5_N"/>
    <property type="match status" value="1"/>
</dbReference>
<organism evidence="6 7">
    <name type="scientific">Faunimonas pinastri</name>
    <dbReference type="NCBI Taxonomy" id="1855383"/>
    <lineage>
        <taxon>Bacteria</taxon>
        <taxon>Pseudomonadati</taxon>
        <taxon>Pseudomonadota</taxon>
        <taxon>Alphaproteobacteria</taxon>
        <taxon>Hyphomicrobiales</taxon>
        <taxon>Afifellaceae</taxon>
        <taxon>Faunimonas</taxon>
    </lineage>
</organism>
<feature type="region of interest" description="Disordered" evidence="4">
    <location>
        <begin position="334"/>
        <end position="409"/>
    </location>
</feature>
<feature type="compositionally biased region" description="Acidic residues" evidence="4">
    <location>
        <begin position="389"/>
        <end position="402"/>
    </location>
</feature>
<gene>
    <name evidence="6" type="ORF">SAMN05216548_10420</name>
</gene>
<sequence length="939" mass="102356">MPDMIAHALGYGLRGWPVFPCHPNTKQPLTEHGLKNASADPERIRAWWKKHPNAMIGVPTGAPIGAFVVDLDPKDGATAEGLLGLVIERLAELRAEGEGVDDAAGFAAALEQELSAPFALPPCPMVRTPRGGLHLWFAMPDGLEIGNRAGVIPDVDVRGTGGYVILPPSTRRGRKAKDDGCDGVAYLWEEDSGLDDFDPPAAPPELIRFVLEKHRRDAPQAAAVSPAPSHAAGADRAHDDERIRRYGLSALDNELRELERAGRGTRGHTLNKCGFVLGQLVGAGVLTESVVVAGMRGAVDRNGLAQVDGWVLVDRNIERSIRAGMDSPRDLAEIARGNNGRRPGAALRAPLPSDPPEGPSLAGPAAPQSAGKPDSRRANEDVASAREGDGEEPEDGDDDPVDDGSTVQFDDLDPERLARAAAEPQNDTGNARRLRTWFGDDILNVRDVGQHVWAGAHWDAQGGDEAMQRYAQIVAERIVAEADVLAAMPWEETAIEAGRMAEKKAVHDRDESDLTAIEAAKVARKALGGRKTGRRKFAISCGNTSRLNGMIAQALPHCTVAPDDLDVEPLAMNVRNGTLRMVKVADPECPDPDATREIWQVRLDPHRRDDRISKLMPVAYDPEATCPTWAAFMERFQPNPGIRRFLQVYHGLALTGIVEQAFVLNYGLGANGKSTYMEALARLMGSYAQTLPAEALTGELQRRGDQATPEFARLPGARMVRCAELPRGQGFRENTLKMLTGGEKMPVRHLHGRFFDLIPAFKAVGSCNEKPDIGGIDEGIWRRVKLIPWTVTIPPAERRPMEQVLAEFAAESAGILNWLLEGLLAYLEGGLVVPPEIHQATESYRADMDPLGEFLTACVEPAEGHDETARDVYLAYSAWCHASSVRPYSEKTFAVLMPQKGIEKISGRIRKYKNVRLHDVPEDPTRQKKSSGDRWEDSF</sequence>
<dbReference type="CDD" id="cd04859">
    <property type="entry name" value="Prim_Pol"/>
    <property type="match status" value="1"/>
</dbReference>
<dbReference type="EMBL" id="FOFG01000004">
    <property type="protein sequence ID" value="SEQ33623.1"/>
    <property type="molecule type" value="Genomic_DNA"/>
</dbReference>
<dbReference type="STRING" id="1855383.SAMN05216548_10420"/>
<dbReference type="InterPro" id="IPR015330">
    <property type="entry name" value="DNA_primase/pol_bifunc_N"/>
</dbReference>
<evidence type="ECO:0000313" key="7">
    <source>
        <dbReference type="Proteomes" id="UP000199647"/>
    </source>
</evidence>
<dbReference type="PANTHER" id="PTHR35372:SF2">
    <property type="entry name" value="SF3 HELICASE DOMAIN-CONTAINING PROTEIN"/>
    <property type="match status" value="1"/>
</dbReference>
<proteinExistence type="predicted"/>
<feature type="domain" description="SF3 helicase" evidence="5">
    <location>
        <begin position="641"/>
        <end position="802"/>
    </location>
</feature>
<dbReference type="SMART" id="SM00885">
    <property type="entry name" value="D5_N"/>
    <property type="match status" value="1"/>
</dbReference>
<evidence type="ECO:0000259" key="5">
    <source>
        <dbReference type="PROSITE" id="PS51206"/>
    </source>
</evidence>
<dbReference type="InterPro" id="IPR027417">
    <property type="entry name" value="P-loop_NTPase"/>
</dbReference>
<dbReference type="Proteomes" id="UP000199647">
    <property type="component" value="Unassembled WGS sequence"/>
</dbReference>
<feature type="compositionally biased region" description="Low complexity" evidence="4">
    <location>
        <begin position="219"/>
        <end position="232"/>
    </location>
</feature>
<dbReference type="InterPro" id="IPR014818">
    <property type="entry name" value="Phage/plasmid_primase_P4_C"/>
</dbReference>
<dbReference type="PANTHER" id="PTHR35372">
    <property type="entry name" value="ATP BINDING PROTEIN-RELATED"/>
    <property type="match status" value="1"/>
</dbReference>
<dbReference type="SUPFAM" id="SSF56747">
    <property type="entry name" value="Prim-pol domain"/>
    <property type="match status" value="1"/>
</dbReference>
<name>A0A1H9F863_9HYPH</name>
<dbReference type="InterPro" id="IPR051620">
    <property type="entry name" value="ORF904-like_C"/>
</dbReference>
<keyword evidence="6" id="KW-0347">Helicase</keyword>
<dbReference type="RefSeq" id="WP_092495910.1">
    <property type="nucleotide sequence ID" value="NZ_FOFG01000004.1"/>
</dbReference>
<protein>
    <submittedName>
        <fullName evidence="6">Putative DNA primase/helicase</fullName>
    </submittedName>
</protein>
<reference evidence="6 7" key="1">
    <citation type="submission" date="2016-10" db="EMBL/GenBank/DDBJ databases">
        <authorList>
            <person name="de Groot N.N."/>
        </authorList>
    </citation>
    <scope>NUCLEOTIDE SEQUENCE [LARGE SCALE GENOMIC DNA]</scope>
    <source>
        <strain evidence="6 7">A52C2</strain>
    </source>
</reference>
<dbReference type="PROSITE" id="PS51206">
    <property type="entry name" value="SF3_HELICASE_1"/>
    <property type="match status" value="1"/>
</dbReference>
<dbReference type="Pfam" id="PF09250">
    <property type="entry name" value="Prim-Pol"/>
    <property type="match status" value="1"/>
</dbReference>
<evidence type="ECO:0000256" key="3">
    <source>
        <dbReference type="ARBA" id="ARBA00022840"/>
    </source>
</evidence>
<accession>A0A1H9F863</accession>
<keyword evidence="2" id="KW-0378">Hydrolase</keyword>
<dbReference type="SMART" id="SM00943">
    <property type="entry name" value="Prim-Pol"/>
    <property type="match status" value="1"/>
</dbReference>
<feature type="compositionally biased region" description="Basic and acidic residues" evidence="4">
    <location>
        <begin position="373"/>
        <end position="388"/>
    </location>
</feature>
<dbReference type="InterPro" id="IPR006500">
    <property type="entry name" value="Helicase_put_C_phage/plasmid"/>
</dbReference>